<dbReference type="SUPFAM" id="SSF52777">
    <property type="entry name" value="CoA-dependent acyltransferases"/>
    <property type="match status" value="4"/>
</dbReference>
<dbReference type="PANTHER" id="PTHR45527:SF1">
    <property type="entry name" value="FATTY ACID SYNTHASE"/>
    <property type="match status" value="1"/>
</dbReference>
<dbReference type="GO" id="GO:0031177">
    <property type="term" value="F:phosphopantetheine binding"/>
    <property type="evidence" value="ECO:0007669"/>
    <property type="project" value="InterPro"/>
</dbReference>
<evidence type="ECO:0000313" key="6">
    <source>
        <dbReference type="EMBL" id="THD06712.1"/>
    </source>
</evidence>
<feature type="region of interest" description="Disordered" evidence="4">
    <location>
        <begin position="2143"/>
        <end position="2167"/>
    </location>
</feature>
<dbReference type="FunFam" id="3.40.50.12780:FF:000012">
    <property type="entry name" value="Non-ribosomal peptide synthetase"/>
    <property type="match status" value="2"/>
</dbReference>
<dbReference type="InterPro" id="IPR020806">
    <property type="entry name" value="PKS_PP-bd"/>
</dbReference>
<comment type="caution">
    <text evidence="6">The sequence shown here is derived from an EMBL/GenBank/DDBJ whole genome shotgun (WGS) entry which is preliminary data.</text>
</comment>
<dbReference type="Gene3D" id="3.40.50.1820">
    <property type="entry name" value="alpha/beta hydrolase"/>
    <property type="match status" value="1"/>
</dbReference>
<dbReference type="Proteomes" id="UP000306317">
    <property type="component" value="Unassembled WGS sequence"/>
</dbReference>
<evidence type="ECO:0000259" key="5">
    <source>
        <dbReference type="PROSITE" id="PS50075"/>
    </source>
</evidence>
<keyword evidence="3" id="KW-0597">Phosphoprotein</keyword>
<evidence type="ECO:0000256" key="2">
    <source>
        <dbReference type="ARBA" id="ARBA00022450"/>
    </source>
</evidence>
<sequence>MIIMSIGTPARDAALAVDYDPFADGTLSRVVPSTEPQREIWLADQLGAEASLAYNESVSLHLRGVLDAVALHAALQSLLDRHDALRASFGPDGEALCVREQVSFELPLLDLSAADPVRREQALEERRAAAVETPFALGRDHLLRGELLRLAHDEHVLILTAHHIVCDGWSWWVLVRELGTLYAQRLGHAVEALPPAEAFADYALAQARQPDAAYAQDEQYWLSRYAGEIPVLDLPTDRPRPARRGFASAREDWTLDAELVAAVRRFGARRGASLFATLLGGFAALLIRLAHQPRVVIGIPTAGQAIDGHDALVGHCVNTLPLLFEPDLDQPAALAIEQAQTTLLDALEHQRLTFGTLLRKLRIGRDPSRLPLVSVMFNIDQALDHEDSAFPGLQLEFASNPRRHENFELAINAVQSHGELRLECQYNRELFDGATIRQWLGHYQTLLQAMAGDEDDTVFGRLPLLADIEQRKVLEKFNATHVDYPAGQCIHELIEAQVACTPQAVAVRHEGATLSYGQLNEQANRLAHHLRASGVRPDQRVAICAERSLELVVGLLAILKAGAAYVPLDPEYPAERLAWMLEDCAPAVLLTQQALVSRLAPLAPTVPRLVLDEAVPAWAACETSNPTAAAAGLHDRHLAYVIYTSGSTGLPKGAMNEHRGVVNRLRWMQAMFAIDAHDVVLQKTPCSFDVSVWEFFLPLMSGARLVMARAGGHRDPAYLADTIRREQVSTIHFVPSMLHAFLDHGDTAACASLKQVICSGEALPAALAAAFFRQLPDVGLHNLYGPTEAAVDVTAWACVAGDGASSIPIGRPVANTRIYILDGYGQPVPVGVAGEIFIGGVQVGRGYLNREALTAERFLPDPFAHDADARIYKTGDLGRWRADGNIEYLGRNDFQVKLRGFRIELGEIEHRLATHPTVAQTVVLAREDRPGDMRLVAYIAAAAGASPDPAALSAHLRANLPEYMVPSHYVMLPAIPLSPNGKVDRARLPAPDAATGSGTRAQQAPRDELEQHVAAAMAATLGVEAPGVDDNFFDLGGHSLLASRWIARLNRELGLSLSLRAAFDAPSVAAMAAAIRALDADPAQARPAPPAIPRLADRGSAPLSLMQQRVWYLEQLNPGQVVYHAPSAHRLRGPMNVAAFGQALRDMVRRQPTLRTTIELDDKTAVQRIHAELDVALPLEDLCGVAAVEREAVLARRLEELIAEPFDLGTPPLFRVRLFRLDAQEHVFFFMPHHVIWDGWSFDLLYEEMSALYAARAADREPALPPLVVEYADFAAWHAQWMRGDELKRQLAHWRKRLAGALEPLELPLDRPRPPRMSGAGATEWIHLPAKQAADMRQLGQQGQGTLFMVLLTAWCVLLHRLSGQGEVIVNTPVRGRDTPELERVMGFFVNALPLRVQLEDGASFLDALQAVRGVVLDAFACADVPFEQLVIDLNLRRDDSRPPLSQAMFSFQDVRLRPGRWGDLEHRNIPVFQHGAADDVGLWFIEHAQGLSGGLTYNTDIFDAPSVARWTDYLRQILAQAVASPQRALGDFELMDAVERQQVLSGWNATAMDYDRTLGLPALIEPQMRAAPRRIAAECRGEQLDYAGLDRASRNLAMALGRHGLGRGDRVGICVPRSLSMLVAVLGVLRSGAAYVPLDPGFPPDRLHYMAGHAQLRHVLVTDAALLPAAVAEGRELLDVDALAAQPAGEGNLPEVHGDDTAYVLYTSGSTGKPKGVAILHRNLVNFLLAMAREPGFTQDDTLCAATTLSFDIAGLELYLPLIVGGRMVITTDEEQHEPNQMWDLIGRSGCNVLQVTPSVLRLLQDTGQDRAVHQLRLFVGGEALPLVVARNMAGRCREFWNLYGPTETTIWSTVARIRPDLDTVPLGRPIANTRIYVLDAQRRPLPPGVIGEIWIGGDGVAAGYLFQPELTAERFVDDPFVGGTARMYCTGDLGAWRHGVLHFHGRVDHQIKVRGFRIEPGDIESAADSHPAVHESVVVVRRFGDNDLRMVLYVVMDGDVEAGARDLREHLRQQLPAYMLPQHIETLAQLPKTPNGKIDRKQLPEPVAAAVVAQSRSSQQAEAVTVAETMSDPRELYLAGLWRELIGVEEIRRNDNFLDLGGHSMLAVEFASRVRKETGVSLRLLNVVTGTLASLAVELPEAGADSPSPAESSLWSRLRKRLGGG</sequence>
<dbReference type="Gene3D" id="1.10.1200.10">
    <property type="entry name" value="ACP-like"/>
    <property type="match status" value="1"/>
</dbReference>
<dbReference type="InterPro" id="IPR036736">
    <property type="entry name" value="ACP-like_sf"/>
</dbReference>
<dbReference type="Pfam" id="PF00550">
    <property type="entry name" value="PP-binding"/>
    <property type="match status" value="2"/>
</dbReference>
<protein>
    <recommendedName>
        <fullName evidence="5">Carrier domain-containing protein</fullName>
    </recommendedName>
</protein>
<organism evidence="6 7">
    <name type="scientific">Rhodanobacter lindaniclasticus</name>
    <dbReference type="NCBI Taxonomy" id="75310"/>
    <lineage>
        <taxon>Bacteria</taxon>
        <taxon>Pseudomonadati</taxon>
        <taxon>Pseudomonadota</taxon>
        <taxon>Gammaproteobacteria</taxon>
        <taxon>Lysobacterales</taxon>
        <taxon>Rhodanobacteraceae</taxon>
        <taxon>Rhodanobacter</taxon>
    </lineage>
</organism>
<dbReference type="GO" id="GO:0072330">
    <property type="term" value="P:monocarboxylic acid biosynthetic process"/>
    <property type="evidence" value="ECO:0007669"/>
    <property type="project" value="UniProtKB-ARBA"/>
</dbReference>
<dbReference type="FunFam" id="3.30.300.30:FF:000010">
    <property type="entry name" value="Enterobactin synthetase component F"/>
    <property type="match status" value="2"/>
</dbReference>
<dbReference type="Gene3D" id="3.40.50.980">
    <property type="match status" value="4"/>
</dbReference>
<proteinExistence type="predicted"/>
<dbReference type="InterPro" id="IPR025110">
    <property type="entry name" value="AMP-bd_C"/>
</dbReference>
<keyword evidence="7" id="KW-1185">Reference proteome</keyword>
<dbReference type="FunFam" id="3.40.50.980:FF:000002">
    <property type="entry name" value="Enterobactin synthetase component F"/>
    <property type="match status" value="1"/>
</dbReference>
<dbReference type="GO" id="GO:0044550">
    <property type="term" value="P:secondary metabolite biosynthetic process"/>
    <property type="evidence" value="ECO:0007669"/>
    <property type="project" value="UniProtKB-ARBA"/>
</dbReference>
<dbReference type="Gene3D" id="3.30.300.30">
    <property type="match status" value="2"/>
</dbReference>
<dbReference type="InterPro" id="IPR029058">
    <property type="entry name" value="AB_hydrolase_fold"/>
</dbReference>
<dbReference type="CDD" id="cd17646">
    <property type="entry name" value="A_NRPS_AB3403-like"/>
    <property type="match status" value="1"/>
</dbReference>
<comment type="cofactor">
    <cofactor evidence="1">
        <name>pantetheine 4'-phosphate</name>
        <dbReference type="ChEBI" id="CHEBI:47942"/>
    </cofactor>
</comment>
<dbReference type="GO" id="GO:0005829">
    <property type="term" value="C:cytosol"/>
    <property type="evidence" value="ECO:0007669"/>
    <property type="project" value="TreeGrafter"/>
</dbReference>
<dbReference type="Pfam" id="PF13193">
    <property type="entry name" value="AMP-binding_C"/>
    <property type="match status" value="2"/>
</dbReference>
<feature type="domain" description="Carrier" evidence="5">
    <location>
        <begin position="2071"/>
        <end position="2146"/>
    </location>
</feature>
<name>A0A4S3KDY1_9GAMM</name>
<dbReference type="GO" id="GO:0003824">
    <property type="term" value="F:catalytic activity"/>
    <property type="evidence" value="ECO:0007669"/>
    <property type="project" value="InterPro"/>
</dbReference>
<dbReference type="GO" id="GO:0043041">
    <property type="term" value="P:amino acid activation for nonribosomal peptide biosynthetic process"/>
    <property type="evidence" value="ECO:0007669"/>
    <property type="project" value="TreeGrafter"/>
</dbReference>
<dbReference type="NCBIfam" id="TIGR01733">
    <property type="entry name" value="AA-adenyl-dom"/>
    <property type="match status" value="2"/>
</dbReference>
<dbReference type="FunFam" id="2.30.38.10:FF:000001">
    <property type="entry name" value="Non-ribosomal peptide synthetase PvdI"/>
    <property type="match status" value="1"/>
</dbReference>
<keyword evidence="2" id="KW-0596">Phosphopantetheine</keyword>
<dbReference type="InterPro" id="IPR009081">
    <property type="entry name" value="PP-bd_ACP"/>
</dbReference>
<dbReference type="FunFam" id="3.40.50.980:FF:000001">
    <property type="entry name" value="Non-ribosomal peptide synthetase"/>
    <property type="match status" value="2"/>
</dbReference>
<dbReference type="Pfam" id="PF00668">
    <property type="entry name" value="Condensation"/>
    <property type="match status" value="2"/>
</dbReference>
<dbReference type="InterPro" id="IPR045851">
    <property type="entry name" value="AMP-bd_C_sf"/>
</dbReference>
<dbReference type="SUPFAM" id="SSF56801">
    <property type="entry name" value="Acetyl-CoA synthetase-like"/>
    <property type="match status" value="2"/>
</dbReference>
<evidence type="ECO:0000256" key="1">
    <source>
        <dbReference type="ARBA" id="ARBA00001957"/>
    </source>
</evidence>
<accession>A0A4S3KDY1</accession>
<evidence type="ECO:0000313" key="7">
    <source>
        <dbReference type="Proteomes" id="UP000306317"/>
    </source>
</evidence>
<dbReference type="SUPFAM" id="SSF47336">
    <property type="entry name" value="ACP-like"/>
    <property type="match status" value="2"/>
</dbReference>
<dbReference type="InterPro" id="IPR020845">
    <property type="entry name" value="AMP-binding_CS"/>
</dbReference>
<dbReference type="CDD" id="cd19531">
    <property type="entry name" value="LCL_NRPS-like"/>
    <property type="match status" value="2"/>
</dbReference>
<feature type="domain" description="Carrier" evidence="5">
    <location>
        <begin position="1004"/>
        <end position="1079"/>
    </location>
</feature>
<dbReference type="Gene3D" id="2.30.38.10">
    <property type="entry name" value="Luciferase, Domain 3"/>
    <property type="match status" value="2"/>
</dbReference>
<dbReference type="InterPro" id="IPR010071">
    <property type="entry name" value="AA_adenyl_dom"/>
</dbReference>
<dbReference type="SMART" id="SM00823">
    <property type="entry name" value="PKS_PP"/>
    <property type="match status" value="2"/>
</dbReference>
<evidence type="ECO:0000256" key="4">
    <source>
        <dbReference type="SAM" id="MobiDB-lite"/>
    </source>
</evidence>
<dbReference type="InterPro" id="IPR023213">
    <property type="entry name" value="CAT-like_dom_sf"/>
</dbReference>
<dbReference type="InterPro" id="IPR000873">
    <property type="entry name" value="AMP-dep_synth/lig_dom"/>
</dbReference>
<dbReference type="FunFam" id="1.10.1200.10:FF:000016">
    <property type="entry name" value="Non-ribosomal peptide synthase"/>
    <property type="match status" value="1"/>
</dbReference>
<dbReference type="PANTHER" id="PTHR45527">
    <property type="entry name" value="NONRIBOSOMAL PEPTIDE SYNTHETASE"/>
    <property type="match status" value="1"/>
</dbReference>
<dbReference type="Gene3D" id="3.30.559.30">
    <property type="entry name" value="Nonribosomal peptide synthetase, condensation domain"/>
    <property type="match status" value="2"/>
</dbReference>
<dbReference type="NCBIfam" id="NF003417">
    <property type="entry name" value="PRK04813.1"/>
    <property type="match status" value="2"/>
</dbReference>
<evidence type="ECO:0000256" key="3">
    <source>
        <dbReference type="ARBA" id="ARBA00022553"/>
    </source>
</evidence>
<dbReference type="EMBL" id="MWIO01000031">
    <property type="protein sequence ID" value="THD06712.1"/>
    <property type="molecule type" value="Genomic_DNA"/>
</dbReference>
<gene>
    <name evidence="6" type="ORF">B1991_11815</name>
</gene>
<dbReference type="Pfam" id="PF00501">
    <property type="entry name" value="AMP-binding"/>
    <property type="match status" value="2"/>
</dbReference>
<dbReference type="PROSITE" id="PS50075">
    <property type="entry name" value="CARRIER"/>
    <property type="match status" value="2"/>
</dbReference>
<dbReference type="InterPro" id="IPR001242">
    <property type="entry name" value="Condensation_dom"/>
</dbReference>
<dbReference type="Gene3D" id="3.30.559.10">
    <property type="entry name" value="Chloramphenicol acetyltransferase-like domain"/>
    <property type="match status" value="2"/>
</dbReference>
<dbReference type="PROSITE" id="PS00455">
    <property type="entry name" value="AMP_BINDING"/>
    <property type="match status" value="2"/>
</dbReference>
<reference evidence="6 7" key="1">
    <citation type="submission" date="2017-02" db="EMBL/GenBank/DDBJ databases">
        <title>Whole genome sequencing of Rhodanobacter lindaniclasticus DSM 17932.</title>
        <authorList>
            <person name="Kumar S."/>
            <person name="Patil P."/>
            <person name="Patil P.B."/>
        </authorList>
    </citation>
    <scope>NUCLEOTIDE SEQUENCE [LARGE SCALE GENOMIC DNA]</scope>
    <source>
        <strain evidence="6 7">DSM 17932</strain>
    </source>
</reference>